<dbReference type="EMBL" id="BMAO01037807">
    <property type="protein sequence ID" value="GFR20293.1"/>
    <property type="molecule type" value="Genomic_DNA"/>
</dbReference>
<name>A0A8X6HBH4_TRICU</name>
<organism evidence="1 2">
    <name type="scientific">Trichonephila clavata</name>
    <name type="common">Joro spider</name>
    <name type="synonym">Nephila clavata</name>
    <dbReference type="NCBI Taxonomy" id="2740835"/>
    <lineage>
        <taxon>Eukaryota</taxon>
        <taxon>Metazoa</taxon>
        <taxon>Ecdysozoa</taxon>
        <taxon>Arthropoda</taxon>
        <taxon>Chelicerata</taxon>
        <taxon>Arachnida</taxon>
        <taxon>Araneae</taxon>
        <taxon>Araneomorphae</taxon>
        <taxon>Entelegynae</taxon>
        <taxon>Araneoidea</taxon>
        <taxon>Nephilidae</taxon>
        <taxon>Trichonephila</taxon>
    </lineage>
</organism>
<gene>
    <name evidence="1" type="primary">TY3B-I_914</name>
    <name evidence="1" type="ORF">TNCT_712681</name>
</gene>
<sequence>SDSSSSQTTEIPGFHCTIQHHIRHVSGSKNVVADTLSRINEVHLPKIDFSAMAEAQASDEELQAILGKNELSFFFKTSLNRPRFIETLLRRQAKQNQTLHSRNFPKESFSSLTQYFTSRCACH</sequence>
<reference evidence="1" key="1">
    <citation type="submission" date="2020-07" db="EMBL/GenBank/DDBJ databases">
        <title>Multicomponent nature underlies the extraordinary mechanical properties of spider dragline silk.</title>
        <authorList>
            <person name="Kono N."/>
            <person name="Nakamura H."/>
            <person name="Mori M."/>
            <person name="Yoshida Y."/>
            <person name="Ohtoshi R."/>
            <person name="Malay A.D."/>
            <person name="Moran D.A.P."/>
            <person name="Tomita M."/>
            <person name="Numata K."/>
            <person name="Arakawa K."/>
        </authorList>
    </citation>
    <scope>NUCLEOTIDE SEQUENCE</scope>
</reference>
<dbReference type="OrthoDB" id="775972at2759"/>
<comment type="caution">
    <text evidence="1">The sequence shown here is derived from an EMBL/GenBank/DDBJ whole genome shotgun (WGS) entry which is preliminary data.</text>
</comment>
<protein>
    <submittedName>
        <fullName evidence="1">Transposon Ty3-I Gag-Pol polyprotein</fullName>
    </submittedName>
</protein>
<keyword evidence="2" id="KW-1185">Reference proteome</keyword>
<dbReference type="AlphaFoldDB" id="A0A8X6HBH4"/>
<accession>A0A8X6HBH4</accession>
<proteinExistence type="predicted"/>
<evidence type="ECO:0000313" key="1">
    <source>
        <dbReference type="EMBL" id="GFR20293.1"/>
    </source>
</evidence>
<dbReference type="Proteomes" id="UP000887116">
    <property type="component" value="Unassembled WGS sequence"/>
</dbReference>
<feature type="non-terminal residue" evidence="1">
    <location>
        <position position="1"/>
    </location>
</feature>
<evidence type="ECO:0000313" key="2">
    <source>
        <dbReference type="Proteomes" id="UP000887116"/>
    </source>
</evidence>